<protein>
    <submittedName>
        <fullName evidence="1">Uncharacterized protein</fullName>
    </submittedName>
</protein>
<reference evidence="1" key="1">
    <citation type="submission" date="2018-11" db="EMBL/GenBank/DDBJ databases">
        <authorList>
            <consortium name="Genoscope - CEA"/>
            <person name="William W."/>
        </authorList>
    </citation>
    <scope>NUCLEOTIDE SEQUENCE</scope>
</reference>
<evidence type="ECO:0000313" key="1">
    <source>
        <dbReference type="EMBL" id="VDD56337.1"/>
    </source>
</evidence>
<dbReference type="AlphaFoldDB" id="A0A3P6FEW1"/>
<name>A0A3P6FEW1_BRAOL</name>
<accession>A0A3P6FEW1</accession>
<sequence>MPAWCLELFAMEMASGRTSWGNESLHFQDLRYFLKLERLVGASIGSSQKNIGMGHSFMVGCEDSDQETFR</sequence>
<gene>
    <name evidence="1" type="ORF">BOLC8T49566H</name>
</gene>
<proteinExistence type="predicted"/>
<dbReference type="EMBL" id="LR031879">
    <property type="protein sequence ID" value="VDD56337.1"/>
    <property type="molecule type" value="Genomic_DNA"/>
</dbReference>
<organism evidence="1">
    <name type="scientific">Brassica oleracea</name>
    <name type="common">Wild cabbage</name>
    <dbReference type="NCBI Taxonomy" id="3712"/>
    <lineage>
        <taxon>Eukaryota</taxon>
        <taxon>Viridiplantae</taxon>
        <taxon>Streptophyta</taxon>
        <taxon>Embryophyta</taxon>
        <taxon>Tracheophyta</taxon>
        <taxon>Spermatophyta</taxon>
        <taxon>Magnoliopsida</taxon>
        <taxon>eudicotyledons</taxon>
        <taxon>Gunneridae</taxon>
        <taxon>Pentapetalae</taxon>
        <taxon>rosids</taxon>
        <taxon>malvids</taxon>
        <taxon>Brassicales</taxon>
        <taxon>Brassicaceae</taxon>
        <taxon>Brassiceae</taxon>
        <taxon>Brassica</taxon>
    </lineage>
</organism>